<dbReference type="InParanoid" id="A0A165HAR5"/>
<dbReference type="PANTHER" id="PTHR23044:SF61">
    <property type="entry name" value="3'-5' EXORIBONUCLEASE 1-RELATED"/>
    <property type="match status" value="1"/>
</dbReference>
<keyword evidence="2" id="KW-0378">Hydrolase</keyword>
<keyword evidence="1" id="KW-0540">Nuclease</keyword>
<dbReference type="AlphaFoldDB" id="A0A165HAR5"/>
<evidence type="ECO:0000256" key="5">
    <source>
        <dbReference type="SAM" id="SignalP"/>
    </source>
</evidence>
<keyword evidence="4" id="KW-0812">Transmembrane</keyword>
<dbReference type="Pfam" id="PF00929">
    <property type="entry name" value="RNase_T"/>
    <property type="match status" value="1"/>
</dbReference>
<evidence type="ECO:0000313" key="7">
    <source>
        <dbReference type="EMBL" id="KZT11478.1"/>
    </source>
</evidence>
<keyword evidence="8" id="KW-1185">Reference proteome</keyword>
<name>A0A165HAR5_9APHY</name>
<evidence type="ECO:0000256" key="1">
    <source>
        <dbReference type="ARBA" id="ARBA00022722"/>
    </source>
</evidence>
<dbReference type="Gene3D" id="3.30.420.10">
    <property type="entry name" value="Ribonuclease H-like superfamily/Ribonuclease H"/>
    <property type="match status" value="1"/>
</dbReference>
<evidence type="ECO:0000256" key="2">
    <source>
        <dbReference type="ARBA" id="ARBA00022801"/>
    </source>
</evidence>
<dbReference type="InterPro" id="IPR012337">
    <property type="entry name" value="RNaseH-like_sf"/>
</dbReference>
<feature type="transmembrane region" description="Helical" evidence="4">
    <location>
        <begin position="6"/>
        <end position="30"/>
    </location>
</feature>
<dbReference type="OrthoDB" id="448399at2759"/>
<dbReference type="GO" id="GO:0003676">
    <property type="term" value="F:nucleic acid binding"/>
    <property type="evidence" value="ECO:0007669"/>
    <property type="project" value="InterPro"/>
</dbReference>
<dbReference type="InterPro" id="IPR047201">
    <property type="entry name" value="ERI-1_3'hExo-like"/>
</dbReference>
<reference evidence="7 8" key="1">
    <citation type="journal article" date="2016" name="Mol. Biol. Evol.">
        <title>Comparative Genomics of Early-Diverging Mushroom-Forming Fungi Provides Insights into the Origins of Lignocellulose Decay Capabilities.</title>
        <authorList>
            <person name="Nagy L.G."/>
            <person name="Riley R."/>
            <person name="Tritt A."/>
            <person name="Adam C."/>
            <person name="Daum C."/>
            <person name="Floudas D."/>
            <person name="Sun H."/>
            <person name="Yadav J.S."/>
            <person name="Pangilinan J."/>
            <person name="Larsson K.H."/>
            <person name="Matsuura K."/>
            <person name="Barry K."/>
            <person name="Labutti K."/>
            <person name="Kuo R."/>
            <person name="Ohm R.A."/>
            <person name="Bhattacharya S.S."/>
            <person name="Shirouzu T."/>
            <person name="Yoshinaga Y."/>
            <person name="Martin F.M."/>
            <person name="Grigoriev I.V."/>
            <person name="Hibbett D.S."/>
        </authorList>
    </citation>
    <scope>NUCLEOTIDE SEQUENCE [LARGE SCALE GENOMIC DNA]</scope>
    <source>
        <strain evidence="7 8">93-53</strain>
    </source>
</reference>
<dbReference type="RefSeq" id="XP_040769218.1">
    <property type="nucleotide sequence ID" value="XM_040910500.1"/>
</dbReference>
<evidence type="ECO:0000256" key="3">
    <source>
        <dbReference type="ARBA" id="ARBA00022839"/>
    </source>
</evidence>
<evidence type="ECO:0000256" key="4">
    <source>
        <dbReference type="SAM" id="Phobius"/>
    </source>
</evidence>
<keyword evidence="4" id="KW-0472">Membrane</keyword>
<feature type="chain" id="PRO_5013243944" description="Exonuclease domain-containing protein" evidence="5">
    <location>
        <begin position="16"/>
        <end position="292"/>
    </location>
</feature>
<dbReference type="InterPro" id="IPR036397">
    <property type="entry name" value="RNaseH_sf"/>
</dbReference>
<keyword evidence="3" id="KW-0269">Exonuclease</keyword>
<dbReference type="InterPro" id="IPR013520">
    <property type="entry name" value="Ribonucl_H"/>
</dbReference>
<evidence type="ECO:0000313" key="8">
    <source>
        <dbReference type="Proteomes" id="UP000076871"/>
    </source>
</evidence>
<accession>A0A165HAR5</accession>
<dbReference type="GeneID" id="63827529"/>
<dbReference type="EMBL" id="KV427607">
    <property type="protein sequence ID" value="KZT11478.1"/>
    <property type="molecule type" value="Genomic_DNA"/>
</dbReference>
<dbReference type="SMART" id="SM00479">
    <property type="entry name" value="EXOIII"/>
    <property type="match status" value="1"/>
</dbReference>
<dbReference type="Proteomes" id="UP000076871">
    <property type="component" value="Unassembled WGS sequence"/>
</dbReference>
<proteinExistence type="predicted"/>
<protein>
    <recommendedName>
        <fullName evidence="6">Exonuclease domain-containing protein</fullName>
    </recommendedName>
</protein>
<gene>
    <name evidence="7" type="ORF">LAESUDRAFT_734322</name>
</gene>
<sequence>MVSIFFSIWPSLASGLPWGCFLLVVATFVLGERRRQQPKASSEPSPLSEMQKLSKSQNLRQIQECQAARQPYDAFLVLNVEGTCVEGSAAFDYPNEIIEWPVCLLRWQDKDEAGTAKKLQVVDEFRSFVKPTWRPRLSKFCTQLTGITQEQVDSAPTFTELSELFKSFMERNALIEPITGRRLIRYCWCSDGPYDVRDFVVKQCFISKPNMTQSGFHLPTRITLTIPRQLQVLGLGPFEGRQHSGIDDARNIARILIELAKRGVRIQTNTTINPNKRWPWMGRRGKILDNYH</sequence>
<dbReference type="InterPro" id="IPR051274">
    <property type="entry name" value="3-5_Exoribonuclease"/>
</dbReference>
<evidence type="ECO:0000259" key="6">
    <source>
        <dbReference type="SMART" id="SM00479"/>
    </source>
</evidence>
<dbReference type="STRING" id="1314785.A0A165HAR5"/>
<keyword evidence="4" id="KW-1133">Transmembrane helix</keyword>
<keyword evidence="5" id="KW-0732">Signal</keyword>
<organism evidence="7 8">
    <name type="scientific">Laetiporus sulphureus 93-53</name>
    <dbReference type="NCBI Taxonomy" id="1314785"/>
    <lineage>
        <taxon>Eukaryota</taxon>
        <taxon>Fungi</taxon>
        <taxon>Dikarya</taxon>
        <taxon>Basidiomycota</taxon>
        <taxon>Agaricomycotina</taxon>
        <taxon>Agaricomycetes</taxon>
        <taxon>Polyporales</taxon>
        <taxon>Laetiporus</taxon>
    </lineage>
</organism>
<feature type="domain" description="Exonuclease" evidence="6">
    <location>
        <begin position="74"/>
        <end position="265"/>
    </location>
</feature>
<dbReference type="CDD" id="cd06133">
    <property type="entry name" value="ERI-1_3'hExo_like"/>
    <property type="match status" value="1"/>
</dbReference>
<feature type="signal peptide" evidence="5">
    <location>
        <begin position="1"/>
        <end position="15"/>
    </location>
</feature>
<dbReference type="SUPFAM" id="SSF53098">
    <property type="entry name" value="Ribonuclease H-like"/>
    <property type="match status" value="1"/>
</dbReference>
<dbReference type="PANTHER" id="PTHR23044">
    <property type="entry name" value="3'-5' EXONUCLEASE ERI1-RELATED"/>
    <property type="match status" value="1"/>
</dbReference>
<dbReference type="GO" id="GO:0000175">
    <property type="term" value="F:3'-5'-RNA exonuclease activity"/>
    <property type="evidence" value="ECO:0007669"/>
    <property type="project" value="InterPro"/>
</dbReference>